<evidence type="ECO:0000313" key="2">
    <source>
        <dbReference type="Proteomes" id="UP000320300"/>
    </source>
</evidence>
<gene>
    <name evidence="1" type="ORF">SAMN06265348_10637</name>
</gene>
<evidence type="ECO:0000313" key="1">
    <source>
        <dbReference type="EMBL" id="SMO73232.1"/>
    </source>
</evidence>
<dbReference type="Proteomes" id="UP000320300">
    <property type="component" value="Unassembled WGS sequence"/>
</dbReference>
<dbReference type="Pfam" id="PF18928">
    <property type="entry name" value="DUF5677"/>
    <property type="match status" value="1"/>
</dbReference>
<keyword evidence="2" id="KW-1185">Reference proteome</keyword>
<dbReference type="RefSeq" id="WP_142528560.1">
    <property type="nucleotide sequence ID" value="NZ_CBCSJO010000006.1"/>
</dbReference>
<dbReference type="EMBL" id="FXTN01000006">
    <property type="protein sequence ID" value="SMO73232.1"/>
    <property type="molecule type" value="Genomic_DNA"/>
</dbReference>
<organism evidence="1 2">
    <name type="scientific">Pedobacter westerhofensis</name>
    <dbReference type="NCBI Taxonomy" id="425512"/>
    <lineage>
        <taxon>Bacteria</taxon>
        <taxon>Pseudomonadati</taxon>
        <taxon>Bacteroidota</taxon>
        <taxon>Sphingobacteriia</taxon>
        <taxon>Sphingobacteriales</taxon>
        <taxon>Sphingobacteriaceae</taxon>
        <taxon>Pedobacter</taxon>
    </lineage>
</organism>
<protein>
    <submittedName>
        <fullName evidence="1">Uncharacterized protein</fullName>
    </submittedName>
</protein>
<accession>A0A521DNQ6</accession>
<dbReference type="OrthoDB" id="785709at2"/>
<name>A0A521DNQ6_9SPHI</name>
<reference evidence="1 2" key="1">
    <citation type="submission" date="2017-05" db="EMBL/GenBank/DDBJ databases">
        <authorList>
            <person name="Varghese N."/>
            <person name="Submissions S."/>
        </authorList>
    </citation>
    <scope>NUCLEOTIDE SEQUENCE [LARGE SCALE GENOMIC DNA]</scope>
    <source>
        <strain evidence="1 2">DSM 19036</strain>
    </source>
</reference>
<sequence length="317" mass="37316">MKIKSHLEKLNVLIQEYNSVPVPDLYKDTYSTVLKAVLAKSLDFSLFIYKTRSPKNSFFYSPFLRGLCEDLITMKFLKKHFSTDTDTVISEYILYLIFGSINAQTMFLKKNAPLQRSVTYKEIEGMIAEKEDALKKLMEKNGLNKNKIFPSVEHMAIDSKLKPLYDFLYHATSRMVHFSPNVLLRMGWYEREGPTVFSSDNFHSYYESFNKFYAPYLLVKLCQSFKKELNLKPNFMKEIKSIEAKFTPYVFYPELITYEEMNFKRPKDGPFERILSEMANMPDGDKMISSLESYLKENENSDLSKEQQTIAWIKKYF</sequence>
<dbReference type="AlphaFoldDB" id="A0A521DNQ6"/>
<dbReference type="InterPro" id="IPR043733">
    <property type="entry name" value="DUF5677"/>
</dbReference>
<proteinExistence type="predicted"/>